<keyword evidence="6 7" id="KW-0030">Aminoacyl-tRNA synthetase</keyword>
<keyword evidence="8" id="KW-0648">Protein biosynthesis</keyword>
<evidence type="ECO:0000256" key="2">
    <source>
        <dbReference type="ARBA" id="ARBA00022723"/>
    </source>
</evidence>
<evidence type="ECO:0000256" key="3">
    <source>
        <dbReference type="ARBA" id="ARBA00022741"/>
    </source>
</evidence>
<comment type="function">
    <text evidence="7">Catalyzes the tRNA-independent activation of glutamate in presence of ATP and the subsequent transfer of glutamate onto a tRNA(Asp). Glutamate is transferred on the 2-amino-5-(4,5-dihydroxy-2-cyclopenten-1-yl) moiety of the queuosine in the wobble position of the QUC anticodon.</text>
</comment>
<keyword evidence="2 7" id="KW-0479">Metal-binding</keyword>
<dbReference type="InterPro" id="IPR014729">
    <property type="entry name" value="Rossmann-like_a/b/a_fold"/>
</dbReference>
<dbReference type="GO" id="GO:0006424">
    <property type="term" value="P:glutamyl-tRNA aminoacylation"/>
    <property type="evidence" value="ECO:0007669"/>
    <property type="project" value="InterPro"/>
</dbReference>
<dbReference type="OrthoDB" id="9807503at2"/>
<evidence type="ECO:0000256" key="6">
    <source>
        <dbReference type="ARBA" id="ARBA00023146"/>
    </source>
</evidence>
<feature type="binding site" evidence="7">
    <location>
        <position position="42"/>
    </location>
    <ligand>
        <name>L-glutamate</name>
        <dbReference type="ChEBI" id="CHEBI:29985"/>
    </ligand>
</feature>
<dbReference type="FunFam" id="3.40.50.620:FF:000093">
    <property type="entry name" value="Glutamyl-Q tRNA(Asp) synthetase"/>
    <property type="match status" value="1"/>
</dbReference>
<comment type="caution">
    <text evidence="10">The sequence shown here is derived from an EMBL/GenBank/DDBJ whole genome shotgun (WGS) entry which is preliminary data.</text>
</comment>
<feature type="binding site" evidence="7">
    <location>
        <position position="112"/>
    </location>
    <ligand>
        <name>Zn(2+)</name>
        <dbReference type="ChEBI" id="CHEBI:29105"/>
    </ligand>
</feature>
<dbReference type="InterPro" id="IPR000924">
    <property type="entry name" value="Glu/Gln-tRNA-synth"/>
</dbReference>
<dbReference type="InterPro" id="IPR020058">
    <property type="entry name" value="Glu/Gln-tRNA-synth_Ib_cat-dom"/>
</dbReference>
<dbReference type="eggNOG" id="COG0008">
    <property type="taxonomic scope" value="Bacteria"/>
</dbReference>
<dbReference type="EC" id="6.1.1.-" evidence="7"/>
<dbReference type="EMBL" id="ARZY01000013">
    <property type="protein sequence ID" value="EWH10295.1"/>
    <property type="molecule type" value="Genomic_DNA"/>
</dbReference>
<feature type="binding site" evidence="7">
    <location>
        <position position="169"/>
    </location>
    <ligand>
        <name>L-glutamate</name>
        <dbReference type="ChEBI" id="CHEBI:29985"/>
    </ligand>
</feature>
<name>W7QYA4_9ALTE</name>
<dbReference type="PATRIC" id="fig|1328313.3.peg.1729"/>
<accession>W7QYA4</accession>
<dbReference type="InterPro" id="IPR022380">
    <property type="entry name" value="Glu-Q_tRNA(Asp)_Synthase"/>
</dbReference>
<evidence type="ECO:0000256" key="5">
    <source>
        <dbReference type="ARBA" id="ARBA00022840"/>
    </source>
</evidence>
<feature type="short sequence motif" description="'KMSKS' region" evidence="7">
    <location>
        <begin position="225"/>
        <end position="229"/>
    </location>
</feature>
<feature type="binding site" evidence="7">
    <location>
        <position position="100"/>
    </location>
    <ligand>
        <name>Zn(2+)</name>
        <dbReference type="ChEBI" id="CHEBI:29105"/>
    </ligand>
</feature>
<feature type="binding site" evidence="7">
    <location>
        <position position="228"/>
    </location>
    <ligand>
        <name>ATP</name>
        <dbReference type="ChEBI" id="CHEBI:30616"/>
    </ligand>
</feature>
<keyword evidence="1 7" id="KW-0436">Ligase</keyword>
<dbReference type="GO" id="GO:0006400">
    <property type="term" value="P:tRNA modification"/>
    <property type="evidence" value="ECO:0007669"/>
    <property type="project" value="InterPro"/>
</dbReference>
<keyword evidence="5 7" id="KW-0067">ATP-binding</keyword>
<dbReference type="PANTHER" id="PTHR43311">
    <property type="entry name" value="GLUTAMATE--TRNA LIGASE"/>
    <property type="match status" value="1"/>
</dbReference>
<gene>
    <name evidence="7" type="primary">gluQ</name>
    <name evidence="10" type="ORF">DS2_08470</name>
</gene>
<feature type="binding site" evidence="7">
    <location>
        <begin position="6"/>
        <end position="10"/>
    </location>
    <ligand>
        <name>L-glutamate</name>
        <dbReference type="ChEBI" id="CHEBI:29985"/>
    </ligand>
</feature>
<dbReference type="SUPFAM" id="SSF52374">
    <property type="entry name" value="Nucleotidylyl transferase"/>
    <property type="match status" value="1"/>
</dbReference>
<dbReference type="GO" id="GO:0004818">
    <property type="term" value="F:glutamate-tRNA ligase activity"/>
    <property type="evidence" value="ECO:0007669"/>
    <property type="project" value="TreeGrafter"/>
</dbReference>
<feature type="binding site" evidence="7">
    <location>
        <position position="116"/>
    </location>
    <ligand>
        <name>Zn(2+)</name>
        <dbReference type="ChEBI" id="CHEBI:29105"/>
    </ligand>
</feature>
<evidence type="ECO:0000256" key="1">
    <source>
        <dbReference type="ARBA" id="ARBA00022598"/>
    </source>
</evidence>
<feature type="short sequence motif" description="'HIGH' region" evidence="7">
    <location>
        <begin position="9"/>
        <end position="19"/>
    </location>
</feature>
<dbReference type="GO" id="GO:0008270">
    <property type="term" value="F:zinc ion binding"/>
    <property type="evidence" value="ECO:0007669"/>
    <property type="project" value="UniProtKB-UniRule"/>
</dbReference>
<reference evidence="10 11" key="1">
    <citation type="journal article" date="2014" name="Genome Announc.">
        <title>Draft Genome Sequence of the Agar-Degrading Bacterium Catenovulum sp. Strain DS-2, Isolated from Intestines of Haliotis diversicolor.</title>
        <authorList>
            <person name="Shan D."/>
            <person name="Li X."/>
            <person name="Gu Z."/>
            <person name="Wei G."/>
            <person name="Gao Z."/>
            <person name="Shao Z."/>
        </authorList>
    </citation>
    <scope>NUCLEOTIDE SEQUENCE [LARGE SCALE GENOMIC DNA]</scope>
    <source>
        <strain evidence="10 11">DS-2</strain>
    </source>
</reference>
<dbReference type="Gene3D" id="3.40.50.620">
    <property type="entry name" value="HUPs"/>
    <property type="match status" value="1"/>
</dbReference>
<dbReference type="NCBIfam" id="TIGR03838">
    <property type="entry name" value="queuosine_YadB"/>
    <property type="match status" value="1"/>
</dbReference>
<dbReference type="GO" id="GO:0005524">
    <property type="term" value="F:ATP binding"/>
    <property type="evidence" value="ECO:0007669"/>
    <property type="project" value="UniProtKB-KW"/>
</dbReference>
<dbReference type="RefSeq" id="WP_035014299.1">
    <property type="nucleotide sequence ID" value="NZ_ARZY01000013.1"/>
</dbReference>
<feature type="binding site" evidence="7">
    <location>
        <position position="187"/>
    </location>
    <ligand>
        <name>L-glutamate</name>
        <dbReference type="ChEBI" id="CHEBI:29985"/>
    </ligand>
</feature>
<comment type="similarity">
    <text evidence="7">Belongs to the class-I aminoacyl-tRNA synthetase family. GluQ subfamily.</text>
</comment>
<evidence type="ECO:0000256" key="4">
    <source>
        <dbReference type="ARBA" id="ARBA00022833"/>
    </source>
</evidence>
<keyword evidence="11" id="KW-1185">Reference proteome</keyword>
<comment type="cofactor">
    <cofactor evidence="7">
        <name>Zn(2+)</name>
        <dbReference type="ChEBI" id="CHEBI:29105"/>
    </cofactor>
    <text evidence="7">Binds 1 zinc ion per subunit.</text>
</comment>
<dbReference type="HAMAP" id="MF_01428">
    <property type="entry name" value="Glu_Q_tRNA_synth"/>
    <property type="match status" value="1"/>
</dbReference>
<feature type="domain" description="Glutamyl/glutaminyl-tRNA synthetase class Ib catalytic" evidence="9">
    <location>
        <begin position="6"/>
        <end position="255"/>
    </location>
</feature>
<keyword evidence="4 7" id="KW-0862">Zinc</keyword>
<dbReference type="PANTHER" id="PTHR43311:SF1">
    <property type="entry name" value="GLUTAMYL-Q TRNA(ASP) SYNTHETASE"/>
    <property type="match status" value="1"/>
</dbReference>
<dbReference type="STRING" id="1328313.DS2_08470"/>
<dbReference type="Pfam" id="PF00749">
    <property type="entry name" value="tRNA-synt_1c"/>
    <property type="match status" value="1"/>
</dbReference>
<evidence type="ECO:0000259" key="9">
    <source>
        <dbReference type="Pfam" id="PF00749"/>
    </source>
</evidence>
<keyword evidence="3 7" id="KW-0547">Nucleotide-binding</keyword>
<organism evidence="10 11">
    <name type="scientific">Catenovulum agarivorans DS-2</name>
    <dbReference type="NCBI Taxonomy" id="1328313"/>
    <lineage>
        <taxon>Bacteria</taxon>
        <taxon>Pseudomonadati</taxon>
        <taxon>Pseudomonadota</taxon>
        <taxon>Gammaproteobacteria</taxon>
        <taxon>Alteromonadales</taxon>
        <taxon>Alteromonadaceae</taxon>
        <taxon>Catenovulum</taxon>
    </lineage>
</organism>
<proteinExistence type="inferred from homology"/>
<dbReference type="AlphaFoldDB" id="W7QYA4"/>
<evidence type="ECO:0000256" key="7">
    <source>
        <dbReference type="HAMAP-Rule" id="MF_01428"/>
    </source>
</evidence>
<dbReference type="Proteomes" id="UP000019276">
    <property type="component" value="Unassembled WGS sequence"/>
</dbReference>
<protein>
    <recommendedName>
        <fullName evidence="7">Glutamyl-Q tRNA(Asp) synthetase</fullName>
        <shortName evidence="7">Glu-Q-RSs</shortName>
        <ecNumber evidence="7">6.1.1.-</ecNumber>
    </recommendedName>
</protein>
<dbReference type="PRINTS" id="PR00987">
    <property type="entry name" value="TRNASYNTHGLU"/>
</dbReference>
<evidence type="ECO:0000313" key="11">
    <source>
        <dbReference type="Proteomes" id="UP000019276"/>
    </source>
</evidence>
<dbReference type="NCBIfam" id="NF004314">
    <property type="entry name" value="PRK05710.1-3"/>
    <property type="match status" value="1"/>
</dbReference>
<dbReference type="GO" id="GO:0005829">
    <property type="term" value="C:cytosol"/>
    <property type="evidence" value="ECO:0007669"/>
    <property type="project" value="TreeGrafter"/>
</dbReference>
<evidence type="ECO:0000256" key="8">
    <source>
        <dbReference type="RuleBase" id="RU363037"/>
    </source>
</evidence>
<feature type="binding site" evidence="7">
    <location>
        <position position="98"/>
    </location>
    <ligand>
        <name>Zn(2+)</name>
        <dbReference type="ChEBI" id="CHEBI:29105"/>
    </ligand>
</feature>
<sequence>MTYIGRFAPSPSGPLHFGSLVAALASFCDAKAHQGQWLVRMEDIDPPREMPKAKQIILQQLEGFGLHWDGQVLYQSQRLDLYQQQIDTWLSLHQAYACRCTRKRLKTIQHIYDGYCSDKNLPTENSAIRFVNTSQQTEFTDLIYGKCAFAAQHCQQDFIIKRKDGLIAYQLAVCLDDVTQGINHVVRGYDLIDTTIWQHTLIKQLGGTPPNYAHVPLAFAEDGRKLSKQNGASAIDIKQAPQLLVHALEHLGLQPPKLLHKESVEQIILWAIEHWQRQKVQNVAVKPPNSV</sequence>
<evidence type="ECO:0000313" key="10">
    <source>
        <dbReference type="EMBL" id="EWH10295.1"/>
    </source>
</evidence>
<dbReference type="InterPro" id="IPR049940">
    <property type="entry name" value="GluQ/Sye"/>
</dbReference>